<dbReference type="OrthoDB" id="9786803at2"/>
<gene>
    <name evidence="2" type="primary">mobB</name>
    <name evidence="2" type="ORF">GKZ89_00785</name>
</gene>
<dbReference type="Pfam" id="PF03205">
    <property type="entry name" value="MobB"/>
    <property type="match status" value="1"/>
</dbReference>
<reference evidence="2 3" key="1">
    <citation type="journal article" date="2017" name="Int. J. Syst. Evol. Microbiol.">
        <title>Bacillus mangrovi sp. nov., isolated from a sediment sample from a mangrove forest.</title>
        <authorList>
            <person name="Gupta V."/>
            <person name="Singh P.K."/>
            <person name="Korpole S."/>
            <person name="Tanuku N.R.S."/>
            <person name="Pinnaka A.K."/>
        </authorList>
    </citation>
    <scope>NUCLEOTIDE SEQUENCE [LARGE SCALE GENOMIC DNA]</scope>
    <source>
        <strain evidence="2 3">KCTC 33872</strain>
    </source>
</reference>
<dbReference type="NCBIfam" id="TIGR00176">
    <property type="entry name" value="mobB"/>
    <property type="match status" value="1"/>
</dbReference>
<dbReference type="SUPFAM" id="SSF52540">
    <property type="entry name" value="P-loop containing nucleoside triphosphate hydrolases"/>
    <property type="match status" value="1"/>
</dbReference>
<sequence length="180" mass="20049">MGKHFAILQVAGYQNSGKTVLMEKLISRSATEGLMPASIKHHGHGGRPELTKDSHRHFSAGAAVSGAEGDGVLQLSIRLKDTSLGGLMALYSHFPLDVLFIEGYKNEPFPKVLLLEKKEDEALIHSLKGVICVIGDPDLDITTHLPVFRRDEEEQYLDFIMEEVRRQHEKLSADRKSNFS</sequence>
<proteinExistence type="predicted"/>
<dbReference type="GO" id="GO:0006777">
    <property type="term" value="P:Mo-molybdopterin cofactor biosynthetic process"/>
    <property type="evidence" value="ECO:0007669"/>
    <property type="project" value="InterPro"/>
</dbReference>
<comment type="caution">
    <text evidence="2">The sequence shown here is derived from an EMBL/GenBank/DDBJ whole genome shotgun (WGS) entry which is preliminary data.</text>
</comment>
<dbReference type="InterPro" id="IPR052539">
    <property type="entry name" value="MGD_biosynthesis_adapter"/>
</dbReference>
<dbReference type="Proteomes" id="UP000434639">
    <property type="component" value="Unassembled WGS sequence"/>
</dbReference>
<evidence type="ECO:0000313" key="2">
    <source>
        <dbReference type="EMBL" id="MTH51924.1"/>
    </source>
</evidence>
<feature type="domain" description="Molybdopterin-guanine dinucleotide biosynthesis protein B (MobB)" evidence="1">
    <location>
        <begin position="7"/>
        <end position="135"/>
    </location>
</feature>
<keyword evidence="3" id="KW-1185">Reference proteome</keyword>
<name>A0A7X2S122_9BACI</name>
<dbReference type="EMBL" id="WMIB01000001">
    <property type="protein sequence ID" value="MTH51924.1"/>
    <property type="molecule type" value="Genomic_DNA"/>
</dbReference>
<dbReference type="GO" id="GO:0005525">
    <property type="term" value="F:GTP binding"/>
    <property type="evidence" value="ECO:0007669"/>
    <property type="project" value="InterPro"/>
</dbReference>
<dbReference type="Gene3D" id="3.40.50.300">
    <property type="entry name" value="P-loop containing nucleotide triphosphate hydrolases"/>
    <property type="match status" value="1"/>
</dbReference>
<dbReference type="AlphaFoldDB" id="A0A7X2S122"/>
<dbReference type="InterPro" id="IPR004435">
    <property type="entry name" value="MobB_dom"/>
</dbReference>
<dbReference type="RefSeq" id="WP_155110480.1">
    <property type="nucleotide sequence ID" value="NZ_WMIB01000001.1"/>
</dbReference>
<dbReference type="InterPro" id="IPR027417">
    <property type="entry name" value="P-loop_NTPase"/>
</dbReference>
<organism evidence="2 3">
    <name type="scientific">Metabacillus mangrovi</name>
    <dbReference type="NCBI Taxonomy" id="1491830"/>
    <lineage>
        <taxon>Bacteria</taxon>
        <taxon>Bacillati</taxon>
        <taxon>Bacillota</taxon>
        <taxon>Bacilli</taxon>
        <taxon>Bacillales</taxon>
        <taxon>Bacillaceae</taxon>
        <taxon>Metabacillus</taxon>
    </lineage>
</organism>
<protein>
    <submittedName>
        <fullName evidence="2">Molybdopterin-guanine dinucleotide biosynthesis protein B</fullName>
    </submittedName>
</protein>
<evidence type="ECO:0000313" key="3">
    <source>
        <dbReference type="Proteomes" id="UP000434639"/>
    </source>
</evidence>
<dbReference type="PANTHER" id="PTHR40072">
    <property type="entry name" value="MOLYBDOPTERIN-GUANINE DINUCLEOTIDE BIOSYNTHESIS ADAPTER PROTEIN-RELATED"/>
    <property type="match status" value="1"/>
</dbReference>
<dbReference type="PANTHER" id="PTHR40072:SF1">
    <property type="entry name" value="MOLYBDOPTERIN-GUANINE DINUCLEOTIDE BIOSYNTHESIS ADAPTER PROTEIN"/>
    <property type="match status" value="1"/>
</dbReference>
<accession>A0A7X2S122</accession>
<evidence type="ECO:0000259" key="1">
    <source>
        <dbReference type="Pfam" id="PF03205"/>
    </source>
</evidence>